<dbReference type="Proteomes" id="UP000422736">
    <property type="component" value="Chromosome 6"/>
</dbReference>
<evidence type="ECO:0000256" key="2">
    <source>
        <dbReference type="SAM" id="MobiDB-lite"/>
    </source>
</evidence>
<evidence type="ECO:0000313" key="5">
    <source>
        <dbReference type="Proteomes" id="UP000422736"/>
    </source>
</evidence>
<feature type="coiled-coil region" evidence="1">
    <location>
        <begin position="355"/>
        <end position="435"/>
    </location>
</feature>
<evidence type="ECO:0000313" key="4">
    <source>
        <dbReference type="EMBL" id="QGN17174.1"/>
    </source>
</evidence>
<dbReference type="InterPro" id="IPR008927">
    <property type="entry name" value="6-PGluconate_DH-like_C_sf"/>
</dbReference>
<accession>A0ABX6F201</accession>
<feature type="compositionally biased region" description="Polar residues" evidence="2">
    <location>
        <begin position="713"/>
        <end position="737"/>
    </location>
</feature>
<feature type="coiled-coil region" evidence="1">
    <location>
        <begin position="537"/>
        <end position="574"/>
    </location>
</feature>
<keyword evidence="5" id="KW-1185">Reference proteome</keyword>
<evidence type="ECO:0000256" key="1">
    <source>
        <dbReference type="SAM" id="Coils"/>
    </source>
</evidence>
<proteinExistence type="predicted"/>
<protein>
    <submittedName>
        <fullName evidence="4">Styryl dye vacuolar localization protein 3</fullName>
    </submittedName>
</protein>
<feature type="compositionally biased region" description="Low complexity" evidence="2">
    <location>
        <begin position="801"/>
        <end position="831"/>
    </location>
</feature>
<keyword evidence="1" id="KW-0175">Coiled coil</keyword>
<dbReference type="SUPFAM" id="SSF48179">
    <property type="entry name" value="6-phosphogluconate dehydrogenase C-terminal domain-like"/>
    <property type="match status" value="1"/>
</dbReference>
<feature type="region of interest" description="Disordered" evidence="2">
    <location>
        <begin position="676"/>
        <end position="779"/>
    </location>
</feature>
<feature type="compositionally biased region" description="Low complexity" evidence="2">
    <location>
        <begin position="841"/>
        <end position="853"/>
    </location>
</feature>
<gene>
    <name evidence="4" type="primary">SVL3</name>
    <name evidence="4" type="ORF">FIM1_3905</name>
</gene>
<dbReference type="EMBL" id="CP015059">
    <property type="protein sequence ID" value="QGN17174.1"/>
    <property type="molecule type" value="Genomic_DNA"/>
</dbReference>
<feature type="region of interest" description="Disordered" evidence="2">
    <location>
        <begin position="454"/>
        <end position="484"/>
    </location>
</feature>
<reference evidence="4 5" key="1">
    <citation type="submission" date="2016-03" db="EMBL/GenBank/DDBJ databases">
        <title>How can Kluyveromyces marxianus grow so fast - potential evolutionary course in Saccharomyces Complex revealed by comparative genomics.</title>
        <authorList>
            <person name="Mo W."/>
            <person name="Lu W."/>
            <person name="Yang X."/>
            <person name="Qi J."/>
            <person name="Lv H."/>
        </authorList>
    </citation>
    <scope>NUCLEOTIDE SEQUENCE [LARGE SCALE GENOMIC DNA]</scope>
    <source>
        <strain evidence="4 5">FIM1</strain>
    </source>
</reference>
<dbReference type="Gene3D" id="1.10.1040.10">
    <property type="entry name" value="N-(1-d-carboxylethyl)-l-norvaline Dehydrogenase, domain 2"/>
    <property type="match status" value="1"/>
</dbReference>
<reference evidence="4 5" key="2">
    <citation type="submission" date="2019-11" db="EMBL/GenBank/DDBJ databases">
        <authorList>
            <person name="Lu H."/>
        </authorList>
    </citation>
    <scope>NUCLEOTIDE SEQUENCE [LARGE SCALE GENOMIC DNA]</scope>
    <source>
        <strain evidence="4 5">FIM1</strain>
    </source>
</reference>
<feature type="region of interest" description="Disordered" evidence="2">
    <location>
        <begin position="794"/>
        <end position="892"/>
    </location>
</feature>
<feature type="compositionally biased region" description="Polar residues" evidence="2">
    <location>
        <begin position="746"/>
        <end position="766"/>
    </location>
</feature>
<feature type="domain" description="Ketopantoate reductase C-terminal" evidence="3">
    <location>
        <begin position="211"/>
        <end position="335"/>
    </location>
</feature>
<dbReference type="Pfam" id="PF08546">
    <property type="entry name" value="ApbA_C"/>
    <property type="match status" value="1"/>
</dbReference>
<feature type="compositionally biased region" description="Low complexity" evidence="2">
    <location>
        <begin position="767"/>
        <end position="778"/>
    </location>
</feature>
<feature type="compositionally biased region" description="Basic and acidic residues" evidence="2">
    <location>
        <begin position="862"/>
        <end position="881"/>
    </location>
</feature>
<evidence type="ECO:0000259" key="3">
    <source>
        <dbReference type="Pfam" id="PF08546"/>
    </source>
</evidence>
<dbReference type="InterPro" id="IPR051402">
    <property type="entry name" value="KPR-Related"/>
</dbReference>
<organism evidence="4 5">
    <name type="scientific">Kluyveromyces marxianus</name>
    <name type="common">Yeast</name>
    <name type="synonym">Candida kefyr</name>
    <dbReference type="NCBI Taxonomy" id="4911"/>
    <lineage>
        <taxon>Eukaryota</taxon>
        <taxon>Fungi</taxon>
        <taxon>Dikarya</taxon>
        <taxon>Ascomycota</taxon>
        <taxon>Saccharomycotina</taxon>
        <taxon>Saccharomycetes</taxon>
        <taxon>Saccharomycetales</taxon>
        <taxon>Saccharomycetaceae</taxon>
        <taxon>Kluyveromyces</taxon>
    </lineage>
</organism>
<dbReference type="PANTHER" id="PTHR21708:SF25">
    <property type="entry name" value="PROTEIN PAM1-RELATED"/>
    <property type="match status" value="1"/>
</dbReference>
<sequence length="892" mass="99849">MSQLKVLIYGNHPNLALYTWRFQFAKSVDLYHVSDARSNEITIDTHSYGKNTFQLKNHFHDFAELQRLLQNESNKFDLVILSSSSLQDFSNITTQLNSVIMSNTKIFIESTGFVQLEPFIRMSISSPQVKVFSLMSDYDIREVSPENYVQFNPNSSGKQTIYIGETGSLKSQPGSSSYPKPITSLLTTFHSLFLKLFPDDAIDTCNFLPLDFLTQQWKLAIPRVCFDPLLILFEEFSPSLLHQQILAKPLISGLITEIITLTRTMGIKLPSGYDTESDLLKRWVAGNGQGYPSLLYHFEHKTAPLDIDLLLLQPILLADDFTIKTPYLEFLYSMMCQFKKLNNDESKLFTRATTVSKLQEEVSKLSLLNSSFQEKEASFAEELNQTKENLQRDIVTRDTQLSVLREQLKQEQSQNGSLRRQLSVVQAELNALKQARPVEHSVAGANAVAATLQTQSAPHTPVDSVSSRAIAGDSSSQPAEQYTDTGTPVLRDIEDIAVYGIEYNDSPAEDNAELNADKLEEKPMTAAVEQDQATVALDEHALRERELKLRRKELELQERELRLQKKQSQTMLNQKFNNVQNKSAMAANEYPAQYSSQMQMPNRKAHSQSAYMGKPSQGMPGQYIPPASQPPQMRPHVNTALPAMGHAPMNNNGARPLNGVGLPHLGLDGAAQIGGNGYAPKTFQKTSRKNRRSNMPMLRNPSNTMLNDYSMPTGPQSLQPGQQRYNSMSSNIPQLSTHYHGGSMPRLNNPNPNAMRASSQGQISSLPTQPQQQYQPVPNGMRQISTSTMIDEGVSTSSVVQRPPNGIPQQNQIQTQNQDQQERSNSNSNSNEHSTSPPLLDSDVSSNNHPSSSELNTSSVDLQDKQLAESNEKKNKEEIKKSKFSFFHSKKK</sequence>
<dbReference type="InterPro" id="IPR013752">
    <property type="entry name" value="KPA_reductase"/>
</dbReference>
<dbReference type="InterPro" id="IPR013328">
    <property type="entry name" value="6PGD_dom2"/>
</dbReference>
<name>A0ABX6F201_KLUMA</name>
<dbReference type="PANTHER" id="PTHR21708">
    <property type="entry name" value="PROBABLE 2-DEHYDROPANTOATE 2-REDUCTASE"/>
    <property type="match status" value="1"/>
</dbReference>